<dbReference type="InterPro" id="IPR014757">
    <property type="entry name" value="Tscrpt_reg_IclR_C"/>
</dbReference>
<dbReference type="InterPro" id="IPR036388">
    <property type="entry name" value="WH-like_DNA-bd_sf"/>
</dbReference>
<dbReference type="GO" id="GO:0045892">
    <property type="term" value="P:negative regulation of DNA-templated transcription"/>
    <property type="evidence" value="ECO:0007669"/>
    <property type="project" value="TreeGrafter"/>
</dbReference>
<dbReference type="Gene3D" id="1.10.10.10">
    <property type="entry name" value="Winged helix-like DNA-binding domain superfamily/Winged helix DNA-binding domain"/>
    <property type="match status" value="1"/>
</dbReference>
<dbReference type="GO" id="GO:0003677">
    <property type="term" value="F:DNA binding"/>
    <property type="evidence" value="ECO:0007669"/>
    <property type="project" value="UniProtKB-KW"/>
</dbReference>
<keyword evidence="1" id="KW-0805">Transcription regulation</keyword>
<dbReference type="RefSeq" id="WP_084231591.1">
    <property type="nucleotide sequence ID" value="NZ_FWWR01000017.1"/>
</dbReference>
<dbReference type="SMART" id="SM00346">
    <property type="entry name" value="HTH_ICLR"/>
    <property type="match status" value="1"/>
</dbReference>
<accession>A0A1W1VJH2</accession>
<sequence length="256" mass="28736">MLDTFKPIQSIERAIEVINCFTDSVNYLTLKEISEMTNLKLSTARGIANTLLMYGLLNFDTTTKRYSLGLFFSAKSKLLNKKQEIYTQLVSPFVEKISDDLSVTCCFQMVENLQVYTIYSSSAHKEHYQIHVAEQVLLPLSISASGKLALAHNYNLQNIKYALDSKPDNTTDYSSTSVEMLETKLNDILEKGYSYENQEYQLGVSSLSVPIFNSNGNIIATLSITSFSTYIESILNDVVPELKNQASQIAKLISNI</sequence>
<dbReference type="STRING" id="573058.SAMN00017477_2087"/>
<evidence type="ECO:0000256" key="3">
    <source>
        <dbReference type="ARBA" id="ARBA00023163"/>
    </source>
</evidence>
<evidence type="ECO:0000313" key="7">
    <source>
        <dbReference type="Proteomes" id="UP000192368"/>
    </source>
</evidence>
<dbReference type="SUPFAM" id="SSF55781">
    <property type="entry name" value="GAF domain-like"/>
    <property type="match status" value="1"/>
</dbReference>
<feature type="domain" description="IclR-ED" evidence="5">
    <location>
        <begin position="64"/>
        <end position="255"/>
    </location>
</feature>
<dbReference type="EMBL" id="FWWR01000017">
    <property type="protein sequence ID" value="SMB93527.1"/>
    <property type="molecule type" value="Genomic_DNA"/>
</dbReference>
<dbReference type="PROSITE" id="PS51078">
    <property type="entry name" value="ICLR_ED"/>
    <property type="match status" value="1"/>
</dbReference>
<dbReference type="InterPro" id="IPR029016">
    <property type="entry name" value="GAF-like_dom_sf"/>
</dbReference>
<organism evidence="6 7">
    <name type="scientific">Peptoniphilus asaccharolyticus DSM 20463</name>
    <dbReference type="NCBI Taxonomy" id="573058"/>
    <lineage>
        <taxon>Bacteria</taxon>
        <taxon>Bacillati</taxon>
        <taxon>Bacillota</taxon>
        <taxon>Tissierellia</taxon>
        <taxon>Tissierellales</taxon>
        <taxon>Peptoniphilaceae</taxon>
        <taxon>Peptoniphilus</taxon>
    </lineage>
</organism>
<reference evidence="7" key="1">
    <citation type="submission" date="2017-04" db="EMBL/GenBank/DDBJ databases">
        <authorList>
            <person name="Varghese N."/>
            <person name="Submissions S."/>
        </authorList>
    </citation>
    <scope>NUCLEOTIDE SEQUENCE [LARGE SCALE GENOMIC DNA]</scope>
    <source>
        <strain evidence="7">DSM 20463</strain>
    </source>
</reference>
<keyword evidence="2" id="KW-0238">DNA-binding</keyword>
<keyword evidence="3" id="KW-0804">Transcription</keyword>
<dbReference type="SUPFAM" id="SSF46785">
    <property type="entry name" value="Winged helix' DNA-binding domain"/>
    <property type="match status" value="1"/>
</dbReference>
<name>A0A1W1VJH2_PEPAS</name>
<evidence type="ECO:0000313" key="6">
    <source>
        <dbReference type="EMBL" id="SMB93527.1"/>
    </source>
</evidence>
<protein>
    <submittedName>
        <fullName evidence="6">Transcriptional regulator, IclR family</fullName>
    </submittedName>
</protein>
<dbReference type="AlphaFoldDB" id="A0A1W1VJH2"/>
<gene>
    <name evidence="6" type="ORF">SAMN00017477_2087</name>
</gene>
<keyword evidence="7" id="KW-1185">Reference proteome</keyword>
<dbReference type="InterPro" id="IPR050707">
    <property type="entry name" value="HTH_MetabolicPath_Reg"/>
</dbReference>
<dbReference type="Gene3D" id="3.30.450.40">
    <property type="match status" value="1"/>
</dbReference>
<evidence type="ECO:0000256" key="1">
    <source>
        <dbReference type="ARBA" id="ARBA00023015"/>
    </source>
</evidence>
<dbReference type="PANTHER" id="PTHR30136">
    <property type="entry name" value="HELIX-TURN-HELIX TRANSCRIPTIONAL REGULATOR, ICLR FAMILY"/>
    <property type="match status" value="1"/>
</dbReference>
<evidence type="ECO:0000259" key="5">
    <source>
        <dbReference type="PROSITE" id="PS51078"/>
    </source>
</evidence>
<dbReference type="GO" id="GO:0003700">
    <property type="term" value="F:DNA-binding transcription factor activity"/>
    <property type="evidence" value="ECO:0007669"/>
    <property type="project" value="TreeGrafter"/>
</dbReference>
<dbReference type="Pfam" id="PF01614">
    <property type="entry name" value="IclR_C"/>
    <property type="match status" value="1"/>
</dbReference>
<dbReference type="OrthoDB" id="9791752at2"/>
<dbReference type="PANTHER" id="PTHR30136:SF35">
    <property type="entry name" value="HTH-TYPE TRANSCRIPTIONAL REGULATOR RV1719"/>
    <property type="match status" value="1"/>
</dbReference>
<dbReference type="Pfam" id="PF09339">
    <property type="entry name" value="HTH_IclR"/>
    <property type="match status" value="1"/>
</dbReference>
<dbReference type="Proteomes" id="UP000192368">
    <property type="component" value="Unassembled WGS sequence"/>
</dbReference>
<evidence type="ECO:0000259" key="4">
    <source>
        <dbReference type="PROSITE" id="PS51077"/>
    </source>
</evidence>
<dbReference type="InterPro" id="IPR005471">
    <property type="entry name" value="Tscrpt_reg_IclR_N"/>
</dbReference>
<proteinExistence type="predicted"/>
<dbReference type="InterPro" id="IPR036390">
    <property type="entry name" value="WH_DNA-bd_sf"/>
</dbReference>
<feature type="domain" description="HTH iclR-type" evidence="4">
    <location>
        <begin position="8"/>
        <end position="70"/>
    </location>
</feature>
<dbReference type="PROSITE" id="PS51077">
    <property type="entry name" value="HTH_ICLR"/>
    <property type="match status" value="1"/>
</dbReference>
<evidence type="ECO:0000256" key="2">
    <source>
        <dbReference type="ARBA" id="ARBA00023125"/>
    </source>
</evidence>